<accession>A0ABW5JLX3</accession>
<keyword evidence="2 6" id="KW-0378">Hydrolase</keyword>
<dbReference type="SMART" id="SM00796">
    <property type="entry name" value="AHS1"/>
    <property type="match status" value="1"/>
</dbReference>
<feature type="domain" description="Carboxyltransferase" evidence="5">
    <location>
        <begin position="13"/>
        <end position="209"/>
    </location>
</feature>
<dbReference type="EC" id="3.5.2.9" evidence="6"/>
<dbReference type="Pfam" id="PF02682">
    <property type="entry name" value="CT_C_D"/>
    <property type="match status" value="1"/>
</dbReference>
<dbReference type="EMBL" id="JBHULI010000025">
    <property type="protein sequence ID" value="MFD2533041.1"/>
    <property type="molecule type" value="Genomic_DNA"/>
</dbReference>
<dbReference type="PANTHER" id="PTHR34698:SF2">
    <property type="entry name" value="5-OXOPROLINASE SUBUNIT B"/>
    <property type="match status" value="1"/>
</dbReference>
<evidence type="ECO:0000256" key="3">
    <source>
        <dbReference type="ARBA" id="ARBA00022840"/>
    </source>
</evidence>
<dbReference type="InterPro" id="IPR029000">
    <property type="entry name" value="Cyclophilin-like_dom_sf"/>
</dbReference>
<dbReference type="SUPFAM" id="SSF50891">
    <property type="entry name" value="Cyclophilin-like"/>
    <property type="match status" value="1"/>
</dbReference>
<dbReference type="Gene3D" id="3.30.1360.40">
    <property type="match status" value="1"/>
</dbReference>
<keyword evidence="4" id="KW-0812">Transmembrane</keyword>
<keyword evidence="4" id="KW-0472">Membrane</keyword>
<keyword evidence="1" id="KW-0547">Nucleotide-binding</keyword>
<evidence type="ECO:0000256" key="1">
    <source>
        <dbReference type="ARBA" id="ARBA00022741"/>
    </source>
</evidence>
<dbReference type="RefSeq" id="WP_390302617.1">
    <property type="nucleotide sequence ID" value="NZ_JBHULI010000025.1"/>
</dbReference>
<evidence type="ECO:0000256" key="2">
    <source>
        <dbReference type="ARBA" id="ARBA00022801"/>
    </source>
</evidence>
<evidence type="ECO:0000313" key="7">
    <source>
        <dbReference type="Proteomes" id="UP001597460"/>
    </source>
</evidence>
<dbReference type="PANTHER" id="PTHR34698">
    <property type="entry name" value="5-OXOPROLINASE SUBUNIT B"/>
    <property type="match status" value="1"/>
</dbReference>
<dbReference type="SUPFAM" id="SSF160467">
    <property type="entry name" value="PH0987 N-terminal domain-like"/>
    <property type="match status" value="1"/>
</dbReference>
<organism evidence="6 7">
    <name type="scientific">Gracilimonas halophila</name>
    <dbReference type="NCBI Taxonomy" id="1834464"/>
    <lineage>
        <taxon>Bacteria</taxon>
        <taxon>Pseudomonadati</taxon>
        <taxon>Balneolota</taxon>
        <taxon>Balneolia</taxon>
        <taxon>Balneolales</taxon>
        <taxon>Balneolaceae</taxon>
        <taxon>Gracilimonas</taxon>
    </lineage>
</organism>
<keyword evidence="4" id="KW-1133">Transmembrane helix</keyword>
<sequence length="235" mass="26321">MMSGSLQINGVAWTVSVLGERALLIKPKENDVRLSLIHLSTEILERAGLNQVTDIIPAYNSIALIYERLVEDPIKEIGRIQAKLKEFSVSEISPQMHKVPVCYELELDWKDVEKHTGLKRDLIIEKHTASIYTVAMLGFIPGFLYLSGLDEKISCPRKAEPRTKIPAGSVGIAGNQTGVYSLESPGGWQIIGRTPISFFDPKMDPPSEVRPGDKVEFYSISETEFKRLKTQEDHQ</sequence>
<reference evidence="7" key="1">
    <citation type="journal article" date="2019" name="Int. J. Syst. Evol. Microbiol.">
        <title>The Global Catalogue of Microorganisms (GCM) 10K type strain sequencing project: providing services to taxonomists for standard genome sequencing and annotation.</title>
        <authorList>
            <consortium name="The Broad Institute Genomics Platform"/>
            <consortium name="The Broad Institute Genome Sequencing Center for Infectious Disease"/>
            <person name="Wu L."/>
            <person name="Ma J."/>
        </authorList>
    </citation>
    <scope>NUCLEOTIDE SEQUENCE [LARGE SCALE GENOMIC DNA]</scope>
    <source>
        <strain evidence="7">KCTC 52042</strain>
    </source>
</reference>
<keyword evidence="3" id="KW-0067">ATP-binding</keyword>
<evidence type="ECO:0000256" key="4">
    <source>
        <dbReference type="SAM" id="Phobius"/>
    </source>
</evidence>
<dbReference type="InterPro" id="IPR010016">
    <property type="entry name" value="PxpB"/>
</dbReference>
<keyword evidence="7" id="KW-1185">Reference proteome</keyword>
<gene>
    <name evidence="6" type="primary">pxpB</name>
    <name evidence="6" type="ORF">ACFSVN_11330</name>
</gene>
<evidence type="ECO:0000259" key="5">
    <source>
        <dbReference type="SMART" id="SM00796"/>
    </source>
</evidence>
<dbReference type="Proteomes" id="UP001597460">
    <property type="component" value="Unassembled WGS sequence"/>
</dbReference>
<proteinExistence type="predicted"/>
<comment type="caution">
    <text evidence="6">The sequence shown here is derived from an EMBL/GenBank/DDBJ whole genome shotgun (WGS) entry which is preliminary data.</text>
</comment>
<feature type="transmembrane region" description="Helical" evidence="4">
    <location>
        <begin position="129"/>
        <end position="148"/>
    </location>
</feature>
<dbReference type="GO" id="GO:0017168">
    <property type="term" value="F:5-oxoprolinase (ATP-hydrolyzing) activity"/>
    <property type="evidence" value="ECO:0007669"/>
    <property type="project" value="UniProtKB-EC"/>
</dbReference>
<dbReference type="Gene3D" id="2.40.100.10">
    <property type="entry name" value="Cyclophilin-like"/>
    <property type="match status" value="1"/>
</dbReference>
<evidence type="ECO:0000313" key="6">
    <source>
        <dbReference type="EMBL" id="MFD2533041.1"/>
    </source>
</evidence>
<protein>
    <submittedName>
        <fullName evidence="6">5-oxoprolinase subunit PxpB</fullName>
        <ecNumber evidence="6">3.5.2.9</ecNumber>
    </submittedName>
</protein>
<dbReference type="InterPro" id="IPR003833">
    <property type="entry name" value="CT_C_D"/>
</dbReference>
<dbReference type="NCBIfam" id="TIGR00370">
    <property type="entry name" value="5-oxoprolinase subunit PxpB"/>
    <property type="match status" value="1"/>
</dbReference>
<name>A0ABW5JLX3_9BACT</name>